<dbReference type="AlphaFoldDB" id="A0A644V691"/>
<organism evidence="1">
    <name type="scientific">bioreactor metagenome</name>
    <dbReference type="NCBI Taxonomy" id="1076179"/>
    <lineage>
        <taxon>unclassified sequences</taxon>
        <taxon>metagenomes</taxon>
        <taxon>ecological metagenomes</taxon>
    </lineage>
</organism>
<sequence>MDKKKNHYVPRCLLKRWSLNNGTYDGVFVLNCLSKTINFSSAKGNKGFSFASIDNLYILDKNDVRYTNLEDWFSGLENTLSIFIDKVVKRETTLFKDSAQLYKALMGLLSFEFRSRYLFQEGIKFIESNSKISAKFAGKSSLQILLENSVNATTNKVNQLFPVEFTVCNSAVPLLICDRPLLYNAFDGYSFIPLSPYLLLSFRKSQGQSTIAYHTIDDKTANSFNKQIIEAARDWIVSTNREELERISKSEKFEYSDEIIFEEFRTLIYGYEY</sequence>
<dbReference type="Pfam" id="PF14022">
    <property type="entry name" value="DUF4238"/>
    <property type="match status" value="1"/>
</dbReference>
<accession>A0A644V691</accession>
<dbReference type="EMBL" id="VSSQ01000220">
    <property type="protein sequence ID" value="MPL86333.1"/>
    <property type="molecule type" value="Genomic_DNA"/>
</dbReference>
<protein>
    <recommendedName>
        <fullName evidence="2">DUF4238 domain-containing protein</fullName>
    </recommendedName>
</protein>
<comment type="caution">
    <text evidence="1">The sequence shown here is derived from an EMBL/GenBank/DDBJ whole genome shotgun (WGS) entry which is preliminary data.</text>
</comment>
<proteinExistence type="predicted"/>
<reference evidence="1" key="1">
    <citation type="submission" date="2019-08" db="EMBL/GenBank/DDBJ databases">
        <authorList>
            <person name="Kucharzyk K."/>
            <person name="Murdoch R.W."/>
            <person name="Higgins S."/>
            <person name="Loffler F."/>
        </authorList>
    </citation>
    <scope>NUCLEOTIDE SEQUENCE</scope>
</reference>
<evidence type="ECO:0000313" key="1">
    <source>
        <dbReference type="EMBL" id="MPL86333.1"/>
    </source>
</evidence>
<dbReference type="InterPro" id="IPR025332">
    <property type="entry name" value="DUF4238"/>
</dbReference>
<gene>
    <name evidence="1" type="ORF">SDC9_32313</name>
</gene>
<evidence type="ECO:0008006" key="2">
    <source>
        <dbReference type="Google" id="ProtNLM"/>
    </source>
</evidence>
<name>A0A644V691_9ZZZZ</name>